<reference evidence="7 8" key="1">
    <citation type="journal article" date="2021" name="Int. J. Syst. Evol. Microbiol.">
        <title>Reticulibacter mediterranei gen. nov., sp. nov., within the new family Reticulibacteraceae fam. nov., and Ktedonospora formicarum gen. nov., sp. nov., Ktedonobacter robiniae sp. nov., Dictyobacter formicarum sp. nov. and Dictyobacter arantiisoli sp. nov., belonging to the class Ktedonobacteria.</title>
        <authorList>
            <person name="Yabe S."/>
            <person name="Zheng Y."/>
            <person name="Wang C.M."/>
            <person name="Sakai Y."/>
            <person name="Abe K."/>
            <person name="Yokota A."/>
            <person name="Donadio S."/>
            <person name="Cavaletti L."/>
            <person name="Monciardini P."/>
        </authorList>
    </citation>
    <scope>NUCLEOTIDE SEQUENCE [LARGE SCALE GENOMIC DNA]</scope>
    <source>
        <strain evidence="7 8">SOSP1-30</strain>
    </source>
</reference>
<dbReference type="Gene3D" id="1.10.357.10">
    <property type="entry name" value="Tetracycline Repressor, domain 2"/>
    <property type="match status" value="1"/>
</dbReference>
<name>A0ABQ3V4J8_9CHLR</name>
<dbReference type="PROSITE" id="PS50977">
    <property type="entry name" value="HTH_TETR_2"/>
    <property type="match status" value="1"/>
</dbReference>
<evidence type="ECO:0000256" key="4">
    <source>
        <dbReference type="ARBA" id="ARBA00023163"/>
    </source>
</evidence>
<gene>
    <name evidence="7" type="ORF">KSB_79620</name>
</gene>
<dbReference type="SUPFAM" id="SSF46689">
    <property type="entry name" value="Homeodomain-like"/>
    <property type="match status" value="1"/>
</dbReference>
<evidence type="ECO:0000256" key="2">
    <source>
        <dbReference type="ARBA" id="ARBA00023015"/>
    </source>
</evidence>
<evidence type="ECO:0000259" key="6">
    <source>
        <dbReference type="PROSITE" id="PS50977"/>
    </source>
</evidence>
<keyword evidence="3 5" id="KW-0238">DNA-binding</keyword>
<keyword evidence="4" id="KW-0804">Transcription</keyword>
<protein>
    <recommendedName>
        <fullName evidence="6">HTH tetR-type domain-containing protein</fullName>
    </recommendedName>
</protein>
<comment type="caution">
    <text evidence="7">The sequence shown here is derived from an EMBL/GenBank/DDBJ whole genome shotgun (WGS) entry which is preliminary data.</text>
</comment>
<proteinExistence type="predicted"/>
<keyword evidence="8" id="KW-1185">Reference proteome</keyword>
<feature type="domain" description="HTH tetR-type" evidence="6">
    <location>
        <begin position="37"/>
        <end position="97"/>
    </location>
</feature>
<dbReference type="InterPro" id="IPR050109">
    <property type="entry name" value="HTH-type_TetR-like_transc_reg"/>
</dbReference>
<dbReference type="InterPro" id="IPR039538">
    <property type="entry name" value="BetI_C"/>
</dbReference>
<dbReference type="InterPro" id="IPR036271">
    <property type="entry name" value="Tet_transcr_reg_TetR-rel_C_sf"/>
</dbReference>
<evidence type="ECO:0000256" key="5">
    <source>
        <dbReference type="PROSITE-ProRule" id="PRU00335"/>
    </source>
</evidence>
<dbReference type="PANTHER" id="PTHR30055:SF228">
    <property type="entry name" value="TRANSCRIPTIONAL REGULATOR-RELATED"/>
    <property type="match status" value="1"/>
</dbReference>
<dbReference type="EMBL" id="BNJG01000003">
    <property type="protein sequence ID" value="GHO59487.1"/>
    <property type="molecule type" value="Genomic_DNA"/>
</dbReference>
<feature type="DNA-binding region" description="H-T-H motif" evidence="5">
    <location>
        <begin position="60"/>
        <end position="79"/>
    </location>
</feature>
<dbReference type="Pfam" id="PF13977">
    <property type="entry name" value="TetR_C_6"/>
    <property type="match status" value="1"/>
</dbReference>
<evidence type="ECO:0000313" key="8">
    <source>
        <dbReference type="Proteomes" id="UP000654345"/>
    </source>
</evidence>
<sequence>MYERKETPGQVRSALLVSNSTNKELEVSMSPRLDVSEERKNQILEAAIAVFARLGFDQSRMEDIAGQAGLSKGALYLYYKSKDAIVAALLKYFFAQEFKLLQTFVEAHQEGSVTEQIITLTRQLVQAMQWMARMMPIAFEFYALAGRDQEVRQFLKQYYQDYRQELAHLIERGIEQGEFRAVDTQAAATSLVALYEGLALLFFVDPEANQWAKQVETSIHFFLEGLRQRAFS</sequence>
<dbReference type="InterPro" id="IPR001647">
    <property type="entry name" value="HTH_TetR"/>
</dbReference>
<keyword evidence="2" id="KW-0805">Transcription regulation</keyword>
<dbReference type="PRINTS" id="PR00455">
    <property type="entry name" value="HTHTETR"/>
</dbReference>
<dbReference type="InterPro" id="IPR009057">
    <property type="entry name" value="Homeodomain-like_sf"/>
</dbReference>
<dbReference type="SUPFAM" id="SSF48498">
    <property type="entry name" value="Tetracyclin repressor-like, C-terminal domain"/>
    <property type="match status" value="1"/>
</dbReference>
<keyword evidence="1" id="KW-0678">Repressor</keyword>
<accession>A0ABQ3V4J8</accession>
<dbReference type="PANTHER" id="PTHR30055">
    <property type="entry name" value="HTH-TYPE TRANSCRIPTIONAL REGULATOR RUTR"/>
    <property type="match status" value="1"/>
</dbReference>
<dbReference type="Proteomes" id="UP000654345">
    <property type="component" value="Unassembled WGS sequence"/>
</dbReference>
<evidence type="ECO:0000313" key="7">
    <source>
        <dbReference type="EMBL" id="GHO59487.1"/>
    </source>
</evidence>
<organism evidence="7 8">
    <name type="scientific">Ktedonobacter robiniae</name>
    <dbReference type="NCBI Taxonomy" id="2778365"/>
    <lineage>
        <taxon>Bacteria</taxon>
        <taxon>Bacillati</taxon>
        <taxon>Chloroflexota</taxon>
        <taxon>Ktedonobacteria</taxon>
        <taxon>Ktedonobacterales</taxon>
        <taxon>Ktedonobacteraceae</taxon>
        <taxon>Ktedonobacter</taxon>
    </lineage>
</organism>
<dbReference type="Pfam" id="PF00440">
    <property type="entry name" value="TetR_N"/>
    <property type="match status" value="1"/>
</dbReference>
<dbReference type="Gene3D" id="1.10.10.60">
    <property type="entry name" value="Homeodomain-like"/>
    <property type="match status" value="1"/>
</dbReference>
<evidence type="ECO:0000256" key="3">
    <source>
        <dbReference type="ARBA" id="ARBA00023125"/>
    </source>
</evidence>
<evidence type="ECO:0000256" key="1">
    <source>
        <dbReference type="ARBA" id="ARBA00022491"/>
    </source>
</evidence>